<accession>A0A9Q0B874</accession>
<dbReference type="AlphaFoldDB" id="A0A9Q0B874"/>
<evidence type="ECO:0000313" key="2">
    <source>
        <dbReference type="Proteomes" id="UP001055219"/>
    </source>
</evidence>
<evidence type="ECO:0000313" key="1">
    <source>
        <dbReference type="EMBL" id="KAI6777842.1"/>
    </source>
</evidence>
<proteinExistence type="predicted"/>
<organism evidence="1 2">
    <name type="scientific">Emericellopsis cladophorae</name>
    <dbReference type="NCBI Taxonomy" id="2686198"/>
    <lineage>
        <taxon>Eukaryota</taxon>
        <taxon>Fungi</taxon>
        <taxon>Dikarya</taxon>
        <taxon>Ascomycota</taxon>
        <taxon>Pezizomycotina</taxon>
        <taxon>Sordariomycetes</taxon>
        <taxon>Hypocreomycetidae</taxon>
        <taxon>Hypocreales</taxon>
        <taxon>Bionectriaceae</taxon>
        <taxon>Emericellopsis</taxon>
    </lineage>
</organism>
<reference evidence="1" key="1">
    <citation type="journal article" date="2021" name="J Fungi (Basel)">
        <title>Genomic and Metabolomic Analyses of the Marine Fungus Emericellopsis cladophorae: Insights into Saltwater Adaptability Mechanisms and Its Biosynthetic Potential.</title>
        <authorList>
            <person name="Goncalves M.F.M."/>
            <person name="Hilario S."/>
            <person name="Van de Peer Y."/>
            <person name="Esteves A.C."/>
            <person name="Alves A."/>
        </authorList>
    </citation>
    <scope>NUCLEOTIDE SEQUENCE</scope>
    <source>
        <strain evidence="1">MUM 19.33</strain>
    </source>
</reference>
<sequence length="124" mass="13988">MKPEAHGKSIKHTTIQRYSHRDEADTAPGTFDYCYWSVLDGNGTAVWPDPLLTPAGLHEALEANAFFQSHFADHGLPYFESYCTSPLSHLPAAIPALHFEDGFTEKHKLWRGDVSENKIRPHQD</sequence>
<comment type="caution">
    <text evidence="1">The sequence shown here is derived from an EMBL/GenBank/DDBJ whole genome shotgun (WGS) entry which is preliminary data.</text>
</comment>
<keyword evidence="2" id="KW-1185">Reference proteome</keyword>
<dbReference type="Proteomes" id="UP001055219">
    <property type="component" value="Unassembled WGS sequence"/>
</dbReference>
<protein>
    <submittedName>
        <fullName evidence="1">Phosphomutase-like protein 3</fullName>
    </submittedName>
</protein>
<reference evidence="1" key="2">
    <citation type="submission" date="2022-07" db="EMBL/GenBank/DDBJ databases">
        <authorList>
            <person name="Goncalves M.F.M."/>
            <person name="Hilario S."/>
            <person name="Van De Peer Y."/>
            <person name="Esteves A.C."/>
            <person name="Alves A."/>
        </authorList>
    </citation>
    <scope>NUCLEOTIDE SEQUENCE</scope>
    <source>
        <strain evidence="1">MUM 19.33</strain>
    </source>
</reference>
<gene>
    <name evidence="1" type="ORF">J7T54_000551</name>
</gene>
<dbReference type="OrthoDB" id="496981at2759"/>
<dbReference type="RefSeq" id="XP_051358698.1">
    <property type="nucleotide sequence ID" value="XM_051510391.1"/>
</dbReference>
<dbReference type="EMBL" id="JAGIXG020000096">
    <property type="protein sequence ID" value="KAI6777842.1"/>
    <property type="molecule type" value="Genomic_DNA"/>
</dbReference>
<dbReference type="GeneID" id="75827070"/>
<name>A0A9Q0B874_9HYPO</name>